<dbReference type="Proteomes" id="UP001595791">
    <property type="component" value="Unassembled WGS sequence"/>
</dbReference>
<accession>A0ABV8ML92</accession>
<dbReference type="RefSeq" id="WP_378160360.1">
    <property type="nucleotide sequence ID" value="NZ_JBHSBU010000001.1"/>
</dbReference>
<proteinExistence type="predicted"/>
<keyword evidence="2" id="KW-1185">Reference proteome</keyword>
<name>A0ABV8ML92_9NEIS</name>
<evidence type="ECO:0000313" key="2">
    <source>
        <dbReference type="Proteomes" id="UP001595791"/>
    </source>
</evidence>
<organism evidence="1 2">
    <name type="scientific">Chitinimonas lacunae</name>
    <dbReference type="NCBI Taxonomy" id="1963018"/>
    <lineage>
        <taxon>Bacteria</taxon>
        <taxon>Pseudomonadati</taxon>
        <taxon>Pseudomonadota</taxon>
        <taxon>Betaproteobacteria</taxon>
        <taxon>Neisseriales</taxon>
        <taxon>Chitinibacteraceae</taxon>
        <taxon>Chitinimonas</taxon>
    </lineage>
</organism>
<comment type="caution">
    <text evidence="1">The sequence shown here is derived from an EMBL/GenBank/DDBJ whole genome shotgun (WGS) entry which is preliminary data.</text>
</comment>
<reference evidence="2" key="1">
    <citation type="journal article" date="2019" name="Int. J. Syst. Evol. Microbiol.">
        <title>The Global Catalogue of Microorganisms (GCM) 10K type strain sequencing project: providing services to taxonomists for standard genome sequencing and annotation.</title>
        <authorList>
            <consortium name="The Broad Institute Genomics Platform"/>
            <consortium name="The Broad Institute Genome Sequencing Center for Infectious Disease"/>
            <person name="Wu L."/>
            <person name="Ma J."/>
        </authorList>
    </citation>
    <scope>NUCLEOTIDE SEQUENCE [LARGE SCALE GENOMIC DNA]</scope>
    <source>
        <strain evidence="2">LMG 29894</strain>
    </source>
</reference>
<gene>
    <name evidence="1" type="ORF">ACFOW7_01740</name>
</gene>
<dbReference type="EMBL" id="JBHSBU010000001">
    <property type="protein sequence ID" value="MFC4158070.1"/>
    <property type="molecule type" value="Genomic_DNA"/>
</dbReference>
<evidence type="ECO:0000313" key="1">
    <source>
        <dbReference type="EMBL" id="MFC4158070.1"/>
    </source>
</evidence>
<sequence length="176" mass="18999">MHNAILVKTDRGQQAVRDRDSCPELTGRLRTLLLQVDGQKTGAALAALAGPLGVPADGIERLLALGLIARPAAPVADVPDSESDDPPVELIEAAPPPLSEDTLVRLHQAKQLMNQAAGEYLGLKAMFFTRKVEQCTHPEALRPLLDQLRQGIAKAKNPVRAELVLHDIVVLLEHNI</sequence>
<protein>
    <submittedName>
        <fullName evidence="1">Uncharacterized protein</fullName>
    </submittedName>
</protein>